<keyword evidence="3" id="KW-0012">Acyltransferase</keyword>
<organism evidence="3 4">
    <name type="scientific">Bacteroides intestinalis</name>
    <dbReference type="NCBI Taxonomy" id="329854"/>
    <lineage>
        <taxon>Bacteria</taxon>
        <taxon>Pseudomonadati</taxon>
        <taxon>Bacteroidota</taxon>
        <taxon>Bacteroidia</taxon>
        <taxon>Bacteroidales</taxon>
        <taxon>Bacteroidaceae</taxon>
        <taxon>Bacteroides</taxon>
    </lineage>
</organism>
<dbReference type="GO" id="GO:0016747">
    <property type="term" value="F:acyltransferase activity, transferring groups other than amino-acyl groups"/>
    <property type="evidence" value="ECO:0007669"/>
    <property type="project" value="InterPro"/>
</dbReference>
<dbReference type="InterPro" id="IPR002656">
    <property type="entry name" value="Acyl_transf_3_dom"/>
</dbReference>
<evidence type="ECO:0000313" key="3">
    <source>
        <dbReference type="EMBL" id="RHE89351.1"/>
    </source>
</evidence>
<evidence type="ECO:0000313" key="4">
    <source>
        <dbReference type="Proteomes" id="UP000285650"/>
    </source>
</evidence>
<feature type="transmembrane region" description="Helical" evidence="1">
    <location>
        <begin position="38"/>
        <end position="57"/>
    </location>
</feature>
<feature type="transmembrane region" description="Helical" evidence="1">
    <location>
        <begin position="315"/>
        <end position="332"/>
    </location>
</feature>
<feature type="transmembrane region" description="Helical" evidence="1">
    <location>
        <begin position="206"/>
        <end position="226"/>
    </location>
</feature>
<evidence type="ECO:0000256" key="1">
    <source>
        <dbReference type="SAM" id="Phobius"/>
    </source>
</evidence>
<keyword evidence="1" id="KW-0472">Membrane</keyword>
<dbReference type="PANTHER" id="PTHR37312:SF1">
    <property type="entry name" value="MEMBRANE-BOUND ACYLTRANSFERASE YKRP-RELATED"/>
    <property type="match status" value="1"/>
</dbReference>
<feature type="transmembrane region" description="Helical" evidence="1">
    <location>
        <begin position="12"/>
        <end position="32"/>
    </location>
</feature>
<reference evidence="3 4" key="1">
    <citation type="submission" date="2018-08" db="EMBL/GenBank/DDBJ databases">
        <title>A genome reference for cultivated species of the human gut microbiota.</title>
        <authorList>
            <person name="Zou Y."/>
            <person name="Xue W."/>
            <person name="Luo G."/>
        </authorList>
    </citation>
    <scope>NUCLEOTIDE SEQUENCE [LARGE SCALE GENOMIC DNA]</scope>
    <source>
        <strain evidence="3 4">AM27-17</strain>
    </source>
</reference>
<feature type="transmembrane region" description="Helical" evidence="1">
    <location>
        <begin position="150"/>
        <end position="166"/>
    </location>
</feature>
<accession>A0A414L404</accession>
<keyword evidence="3" id="KW-0808">Transferase</keyword>
<feature type="transmembrane region" description="Helical" evidence="1">
    <location>
        <begin position="119"/>
        <end position="138"/>
    </location>
</feature>
<proteinExistence type="predicted"/>
<feature type="transmembrane region" description="Helical" evidence="1">
    <location>
        <begin position="238"/>
        <end position="258"/>
    </location>
</feature>
<dbReference type="EMBL" id="QSKV01000014">
    <property type="protein sequence ID" value="RHE89351.1"/>
    <property type="molecule type" value="Genomic_DNA"/>
</dbReference>
<protein>
    <submittedName>
        <fullName evidence="3">Acyltransferase</fullName>
    </submittedName>
</protein>
<dbReference type="Pfam" id="PF01757">
    <property type="entry name" value="Acyl_transf_3"/>
    <property type="match status" value="1"/>
</dbReference>
<dbReference type="RefSeq" id="WP_118223219.1">
    <property type="nucleotide sequence ID" value="NZ_JADNIJ010000018.1"/>
</dbReference>
<feature type="transmembrane region" description="Helical" evidence="1">
    <location>
        <begin position="172"/>
        <end position="194"/>
    </location>
</feature>
<feature type="transmembrane region" description="Helical" evidence="1">
    <location>
        <begin position="69"/>
        <end position="88"/>
    </location>
</feature>
<sequence>MERDDFWDYARGFGMILVVLGHTNFVGTDWIYLFHIPLFFIVSGALFSVSSPLYAKISNKFKRLYLPNLKYGLIFLLLHNLFTVLYMYPAGAAYTASDYLRGLIKVILGGNEKLGGAMWFLRALFFSYLLYVCFAMLCKRDYQLTENKKTLCIFLLIVSFFGWIFISESHIYIIRIITIPCIIFPFIVFGKWIQENSLHKLCTKKYSYFFVVLSMTILSLISQYVSIDLAYLRLPNPFLYYSLGCIGFTFVLGSNSILQNTKVYKWIIYIGKHSIPILALHFLSFKLVTFIYILLTNSNIYLLSKHPIPVFSDNIFLPMIYTIVGIGLPLLLNKSGKLLFNKFRRL</sequence>
<dbReference type="AlphaFoldDB" id="A0A414L404"/>
<gene>
    <name evidence="3" type="ORF">DW712_18455</name>
</gene>
<dbReference type="Proteomes" id="UP000285650">
    <property type="component" value="Unassembled WGS sequence"/>
</dbReference>
<feature type="domain" description="Acyltransferase 3" evidence="2">
    <location>
        <begin position="5"/>
        <end position="332"/>
    </location>
</feature>
<evidence type="ECO:0000259" key="2">
    <source>
        <dbReference type="Pfam" id="PF01757"/>
    </source>
</evidence>
<comment type="caution">
    <text evidence="3">The sequence shown here is derived from an EMBL/GenBank/DDBJ whole genome shotgun (WGS) entry which is preliminary data.</text>
</comment>
<name>A0A414L404_9BACE</name>
<dbReference type="PANTHER" id="PTHR37312">
    <property type="entry name" value="MEMBRANE-BOUND ACYLTRANSFERASE YKRP-RELATED"/>
    <property type="match status" value="1"/>
</dbReference>
<dbReference type="InterPro" id="IPR052734">
    <property type="entry name" value="Nod_factor_acetyltransferase"/>
</dbReference>
<keyword evidence="1" id="KW-0812">Transmembrane</keyword>
<keyword evidence="1" id="KW-1133">Transmembrane helix</keyword>
<feature type="transmembrane region" description="Helical" evidence="1">
    <location>
        <begin position="278"/>
        <end position="295"/>
    </location>
</feature>